<proteinExistence type="predicted"/>
<organism evidence="2">
    <name type="scientific">Anguilla anguilla</name>
    <name type="common">European freshwater eel</name>
    <name type="synonym">Muraena anguilla</name>
    <dbReference type="NCBI Taxonomy" id="7936"/>
    <lineage>
        <taxon>Eukaryota</taxon>
        <taxon>Metazoa</taxon>
        <taxon>Chordata</taxon>
        <taxon>Craniata</taxon>
        <taxon>Vertebrata</taxon>
        <taxon>Euteleostomi</taxon>
        <taxon>Actinopterygii</taxon>
        <taxon>Neopterygii</taxon>
        <taxon>Teleostei</taxon>
        <taxon>Anguilliformes</taxon>
        <taxon>Anguillidae</taxon>
        <taxon>Anguilla</taxon>
    </lineage>
</organism>
<dbReference type="EMBL" id="GBXM01032426">
    <property type="protein sequence ID" value="JAH76151.1"/>
    <property type="molecule type" value="Transcribed_RNA"/>
</dbReference>
<sequence length="43" mass="4577">MTAGGRVTELTEWPGPLLICLRSSIISGERPPRKESGRSPSGP</sequence>
<reference evidence="2" key="2">
    <citation type="journal article" date="2015" name="Fish Shellfish Immunol.">
        <title>Early steps in the European eel (Anguilla anguilla)-Vibrio vulnificus interaction in the gills: Role of the RtxA13 toxin.</title>
        <authorList>
            <person name="Callol A."/>
            <person name="Pajuelo D."/>
            <person name="Ebbesson L."/>
            <person name="Teles M."/>
            <person name="MacKenzie S."/>
            <person name="Amaro C."/>
        </authorList>
    </citation>
    <scope>NUCLEOTIDE SEQUENCE</scope>
</reference>
<accession>A0A0E9VDQ2</accession>
<reference evidence="2" key="1">
    <citation type="submission" date="2014-11" db="EMBL/GenBank/DDBJ databases">
        <authorList>
            <person name="Amaro Gonzalez C."/>
        </authorList>
    </citation>
    <scope>NUCLEOTIDE SEQUENCE</scope>
</reference>
<dbReference type="AlphaFoldDB" id="A0A0E9VDQ2"/>
<feature type="region of interest" description="Disordered" evidence="1">
    <location>
        <begin position="24"/>
        <end position="43"/>
    </location>
</feature>
<evidence type="ECO:0000313" key="2">
    <source>
        <dbReference type="EMBL" id="JAH76151.1"/>
    </source>
</evidence>
<name>A0A0E9VDQ2_ANGAN</name>
<protein>
    <submittedName>
        <fullName evidence="2">Uncharacterized protein</fullName>
    </submittedName>
</protein>
<evidence type="ECO:0000256" key="1">
    <source>
        <dbReference type="SAM" id="MobiDB-lite"/>
    </source>
</evidence>